<name>A0A3G5A9D5_9VIRU</name>
<proteinExistence type="predicted"/>
<protein>
    <submittedName>
        <fullName evidence="1">Uncharacterized protein</fullName>
    </submittedName>
</protein>
<gene>
    <name evidence="1" type="ORF">Hyperionvirus1_22</name>
</gene>
<reference evidence="1" key="1">
    <citation type="submission" date="2018-10" db="EMBL/GenBank/DDBJ databases">
        <title>Hidden diversity of soil giant viruses.</title>
        <authorList>
            <person name="Schulz F."/>
            <person name="Alteio L."/>
            <person name="Goudeau D."/>
            <person name="Ryan E.M."/>
            <person name="Malmstrom R.R."/>
            <person name="Blanchard J."/>
            <person name="Woyke T."/>
        </authorList>
    </citation>
    <scope>NUCLEOTIDE SEQUENCE</scope>
    <source>
        <strain evidence="1">HYV1</strain>
    </source>
</reference>
<accession>A0A3G5A9D5</accession>
<organism evidence="1">
    <name type="scientific">Hyperionvirus sp</name>
    <dbReference type="NCBI Taxonomy" id="2487770"/>
    <lineage>
        <taxon>Viruses</taxon>
        <taxon>Varidnaviria</taxon>
        <taxon>Bamfordvirae</taxon>
        <taxon>Nucleocytoviricota</taxon>
        <taxon>Megaviricetes</taxon>
        <taxon>Imitervirales</taxon>
        <taxon>Mimiviridae</taxon>
        <taxon>Klosneuvirinae</taxon>
    </lineage>
</organism>
<evidence type="ECO:0000313" key="1">
    <source>
        <dbReference type="EMBL" id="AYV82443.1"/>
    </source>
</evidence>
<dbReference type="EMBL" id="MK072383">
    <property type="protein sequence ID" value="AYV82443.1"/>
    <property type="molecule type" value="Genomic_DNA"/>
</dbReference>
<sequence length="306" mass="36464">MTKFGYYSKLFNQLKIPNYGKAVTLLIPGEREFYHDYAPKRSNKRDYDSDLETFNGGGIETIIKYKFENYEFEINEARQPDRYAYSICNDEPDKSICMMIFVPLDENKKYAYIDSISNFPESVREGIPISRGGSLMLRVTLDFIETVLKKKFRLKYIRLRDTSYFYCEETAETIDFDSLYMLTRGSTWYGKYGFSPYSLEEKTTDYDLLVDYKMNQKLVEKIPLKCTRVEDYVIEALYNHKIAKRIDRHVLKRVFRTYENLPIIHFFRDFIEHYDESCGVFSLIYKKVMEDIGMTDFHGKSFFKLI</sequence>